<evidence type="ECO:0000313" key="2">
    <source>
        <dbReference type="Proteomes" id="UP001604336"/>
    </source>
</evidence>
<reference evidence="2" key="1">
    <citation type="submission" date="2024-07" db="EMBL/GenBank/DDBJ databases">
        <title>Two chromosome-level genome assemblies of Korean endemic species Abeliophyllum distichum and Forsythia ovata (Oleaceae).</title>
        <authorList>
            <person name="Jang H."/>
        </authorList>
    </citation>
    <scope>NUCLEOTIDE SEQUENCE [LARGE SCALE GENOMIC DNA]</scope>
</reference>
<dbReference type="AlphaFoldDB" id="A0ABD1VZ15"/>
<name>A0ABD1VZ15_9LAMI</name>
<protein>
    <submittedName>
        <fullName evidence="1">Uncharacterized protein</fullName>
    </submittedName>
</protein>
<dbReference type="EMBL" id="JBFOLK010000001">
    <property type="protein sequence ID" value="KAL2542654.1"/>
    <property type="molecule type" value="Genomic_DNA"/>
</dbReference>
<comment type="caution">
    <text evidence="1">The sequence shown here is derived from an EMBL/GenBank/DDBJ whole genome shotgun (WGS) entry which is preliminary data.</text>
</comment>
<dbReference type="Proteomes" id="UP001604336">
    <property type="component" value="Unassembled WGS sequence"/>
</dbReference>
<sequence length="111" mass="12673">MVAERDKQLVMAKEDVERVKVDRADAEARTVMVYHEEFEIMSEYIELAHKFMTADGHQLVERIGETHPEWDLSFLRYPPDDLPTSEDPAAAKIFSTADSQDTSEAQTILST</sequence>
<keyword evidence="2" id="KW-1185">Reference proteome</keyword>
<proteinExistence type="predicted"/>
<gene>
    <name evidence="1" type="ORF">Adt_03632</name>
</gene>
<evidence type="ECO:0000313" key="1">
    <source>
        <dbReference type="EMBL" id="KAL2542654.1"/>
    </source>
</evidence>
<accession>A0ABD1VZ15</accession>
<organism evidence="1 2">
    <name type="scientific">Abeliophyllum distichum</name>
    <dbReference type="NCBI Taxonomy" id="126358"/>
    <lineage>
        <taxon>Eukaryota</taxon>
        <taxon>Viridiplantae</taxon>
        <taxon>Streptophyta</taxon>
        <taxon>Embryophyta</taxon>
        <taxon>Tracheophyta</taxon>
        <taxon>Spermatophyta</taxon>
        <taxon>Magnoliopsida</taxon>
        <taxon>eudicotyledons</taxon>
        <taxon>Gunneridae</taxon>
        <taxon>Pentapetalae</taxon>
        <taxon>asterids</taxon>
        <taxon>lamiids</taxon>
        <taxon>Lamiales</taxon>
        <taxon>Oleaceae</taxon>
        <taxon>Forsythieae</taxon>
        <taxon>Abeliophyllum</taxon>
    </lineage>
</organism>